<dbReference type="FunFam" id="3.90.400.10:FF:000004">
    <property type="entry name" value="Oligo-1,6-glucosidase"/>
    <property type="match status" value="1"/>
</dbReference>
<name>A0A8H7TIG3_9HELO</name>
<dbReference type="GO" id="GO:0004574">
    <property type="term" value="F:oligo-1,6-glucosidase activity"/>
    <property type="evidence" value="ECO:0007669"/>
    <property type="project" value="TreeGrafter"/>
</dbReference>
<dbReference type="GO" id="GO:0005987">
    <property type="term" value="P:sucrose catabolic process"/>
    <property type="evidence" value="ECO:0007669"/>
    <property type="project" value="TreeGrafter"/>
</dbReference>
<dbReference type="Gene3D" id="2.60.40.1180">
    <property type="entry name" value="Golgi alpha-mannosidase II"/>
    <property type="match status" value="1"/>
</dbReference>
<evidence type="ECO:0000256" key="3">
    <source>
        <dbReference type="ARBA" id="ARBA00023295"/>
    </source>
</evidence>
<evidence type="ECO:0000256" key="4">
    <source>
        <dbReference type="ARBA" id="ARBA00026248"/>
    </source>
</evidence>
<comment type="caution">
    <text evidence="6">The sequence shown here is derived from an EMBL/GenBank/DDBJ whole genome shotgun (WGS) entry which is preliminary data.</text>
</comment>
<dbReference type="OrthoDB" id="1740265at2759"/>
<accession>A0A8H7TIG3</accession>
<dbReference type="GO" id="GO:0004575">
    <property type="term" value="F:sucrose alpha-glucosidase activity"/>
    <property type="evidence" value="ECO:0007669"/>
    <property type="project" value="TreeGrafter"/>
</dbReference>
<dbReference type="AlphaFoldDB" id="A0A8H7TIG3"/>
<dbReference type="SUPFAM" id="SSF51011">
    <property type="entry name" value="Glycosyl hydrolase domain"/>
    <property type="match status" value="1"/>
</dbReference>
<dbReference type="Gene3D" id="3.90.400.10">
    <property type="entry name" value="Oligo-1,6-glucosidase, Domain 2"/>
    <property type="match status" value="1"/>
</dbReference>
<dbReference type="InterPro" id="IPR056300">
    <property type="entry name" value="SusG-like_C"/>
</dbReference>
<dbReference type="InterPro" id="IPR017853">
    <property type="entry name" value="GH"/>
</dbReference>
<dbReference type="PANTHER" id="PTHR10357:SF232">
    <property type="entry name" value="GLYCOSYL HYDROLASE FAMILY 13 CATALYTIC DOMAIN-CONTAINING PROTEIN"/>
    <property type="match status" value="1"/>
</dbReference>
<proteinExistence type="inferred from homology"/>
<dbReference type="SUPFAM" id="SSF51445">
    <property type="entry name" value="(Trans)glycosidases"/>
    <property type="match status" value="1"/>
</dbReference>
<dbReference type="EMBL" id="JAFJYH010000087">
    <property type="protein sequence ID" value="KAG4420279.1"/>
    <property type="molecule type" value="Genomic_DNA"/>
</dbReference>
<feature type="domain" description="Glycosyl hydrolase family 13 catalytic" evidence="5">
    <location>
        <begin position="19"/>
        <end position="438"/>
    </location>
</feature>
<dbReference type="FunFam" id="2.60.40.1180:FF:000007">
    <property type="entry name" value="Sucrose isomerase"/>
    <property type="match status" value="1"/>
</dbReference>
<dbReference type="FunFam" id="3.20.20.80:FF:000064">
    <property type="entry name" value="Oligo-1,6-glucosidase"/>
    <property type="match status" value="1"/>
</dbReference>
<evidence type="ECO:0000259" key="5">
    <source>
        <dbReference type="SMART" id="SM00642"/>
    </source>
</evidence>
<gene>
    <name evidence="6" type="ORF">IFR04_006566</name>
</gene>
<dbReference type="GO" id="GO:0004556">
    <property type="term" value="F:alpha-amylase activity"/>
    <property type="evidence" value="ECO:0007669"/>
    <property type="project" value="TreeGrafter"/>
</dbReference>
<keyword evidence="4" id="KW-0462">Maltose metabolism</keyword>
<keyword evidence="7" id="KW-1185">Reference proteome</keyword>
<dbReference type="FunFam" id="3.20.20.80:FF:000087">
    <property type="entry name" value="Oligo-1,6-glucosidase IMA1"/>
    <property type="match status" value="1"/>
</dbReference>
<organism evidence="6 7">
    <name type="scientific">Cadophora malorum</name>
    <dbReference type="NCBI Taxonomy" id="108018"/>
    <lineage>
        <taxon>Eukaryota</taxon>
        <taxon>Fungi</taxon>
        <taxon>Dikarya</taxon>
        <taxon>Ascomycota</taxon>
        <taxon>Pezizomycotina</taxon>
        <taxon>Leotiomycetes</taxon>
        <taxon>Helotiales</taxon>
        <taxon>Ploettnerulaceae</taxon>
        <taxon>Cadophora</taxon>
    </lineage>
</organism>
<dbReference type="InterPro" id="IPR013780">
    <property type="entry name" value="Glyco_hydro_b"/>
</dbReference>
<dbReference type="CDD" id="cd11333">
    <property type="entry name" value="AmyAc_SI_OligoGlu_DGase"/>
    <property type="match status" value="1"/>
</dbReference>
<dbReference type="NCBIfam" id="NF008183">
    <property type="entry name" value="PRK10933.1"/>
    <property type="match status" value="1"/>
</dbReference>
<evidence type="ECO:0000256" key="1">
    <source>
        <dbReference type="ARBA" id="ARBA00008061"/>
    </source>
</evidence>
<protein>
    <recommendedName>
        <fullName evidence="5">Glycosyl hydrolase family 13 catalytic domain-containing protein</fullName>
    </recommendedName>
</protein>
<evidence type="ECO:0000313" key="7">
    <source>
        <dbReference type="Proteomes" id="UP000664132"/>
    </source>
</evidence>
<evidence type="ECO:0000256" key="2">
    <source>
        <dbReference type="ARBA" id="ARBA00022801"/>
    </source>
</evidence>
<evidence type="ECO:0000313" key="6">
    <source>
        <dbReference type="EMBL" id="KAG4420279.1"/>
    </source>
</evidence>
<reference evidence="6" key="1">
    <citation type="submission" date="2021-02" db="EMBL/GenBank/DDBJ databases">
        <title>Genome sequence Cadophora malorum strain M34.</title>
        <authorList>
            <person name="Stefanovic E."/>
            <person name="Vu D."/>
            <person name="Scully C."/>
            <person name="Dijksterhuis J."/>
            <person name="Roader J."/>
            <person name="Houbraken J."/>
        </authorList>
    </citation>
    <scope>NUCLEOTIDE SEQUENCE</scope>
    <source>
        <strain evidence="6">M34</strain>
    </source>
</reference>
<dbReference type="SMART" id="SM00642">
    <property type="entry name" value="Aamy"/>
    <property type="match status" value="1"/>
</dbReference>
<dbReference type="InterPro" id="IPR045857">
    <property type="entry name" value="O16G_dom_2"/>
</dbReference>
<dbReference type="Pfam" id="PF23915">
    <property type="entry name" value="SusG_C"/>
    <property type="match status" value="1"/>
</dbReference>
<dbReference type="Gene3D" id="3.20.20.80">
    <property type="entry name" value="Glycosidases"/>
    <property type="match status" value="1"/>
</dbReference>
<dbReference type="GO" id="GO:0033934">
    <property type="term" value="F:glucan 1,4-alpha-maltotriohydrolase activity"/>
    <property type="evidence" value="ECO:0007669"/>
    <property type="project" value="TreeGrafter"/>
</dbReference>
<comment type="similarity">
    <text evidence="1">Belongs to the glycosyl hydrolase 13 family.</text>
</comment>
<dbReference type="GO" id="GO:0000025">
    <property type="term" value="P:maltose catabolic process"/>
    <property type="evidence" value="ECO:0007669"/>
    <property type="project" value="TreeGrafter"/>
</dbReference>
<keyword evidence="2" id="KW-0378">Hydrolase</keyword>
<dbReference type="InterPro" id="IPR006047">
    <property type="entry name" value="GH13_cat_dom"/>
</dbReference>
<dbReference type="Proteomes" id="UP000664132">
    <property type="component" value="Unassembled WGS sequence"/>
</dbReference>
<sequence length="578" mass="66993">MTTLSAPKRAWWKESSVYQIYPSSFKDSNGDGLGDIPGITSKLDYIKALGVDIVWVCPIYKSPQVDMGYDISDYRDIHAPYGTLKDVDELIDECHKRGLKFVMDLVVNHTSDQHKWFQEAKSSKDSPYRDYYMWKKPKYDAQGKRQPPNNWGACWGGSAWEYDEPSDEYYLHLFAPEQPDLNWENPKVRAEVHDIMRFWLDKGVDGFRMDVINFISKVPGLPDAEITRPDTEFQPGIKYFACGPRLHEYLLDLGKILKEYNAFSVGEMPGVEDPKDILDAVGYDRGELNMIFHFEIVDMDIGEKGKFSPRKWEMSTLKSIVNKWQHFMIENDGWNALYLENHDQSRTVSRWGSDLPEYRVVSAKMFATFLALQSGTVFVYQGQELGMINVPLERDISEYRDLETLNAWRDMMAEFPDDEELHKITKREINLKSRDNARTPMQWSDEPHAGFSITTPWQRENESYTSINAAAQVGVSNSVFEYWAAILRLRKKHKDIFIYGSFQMLDMEHNDVFAYTRTFEKETVVVIANFREENVQWKLPQGMKLVKEGVLVSSYGGVMEMEGVLSLRPFEAFATFVV</sequence>
<dbReference type="Pfam" id="PF00128">
    <property type="entry name" value="Alpha-amylase"/>
    <property type="match status" value="1"/>
</dbReference>
<keyword evidence="3" id="KW-0326">Glycosidase</keyword>
<dbReference type="PANTHER" id="PTHR10357">
    <property type="entry name" value="ALPHA-AMYLASE FAMILY MEMBER"/>
    <property type="match status" value="1"/>
</dbReference>